<evidence type="ECO:0000256" key="3">
    <source>
        <dbReference type="ARBA" id="ARBA00022692"/>
    </source>
</evidence>
<evidence type="ECO:0000256" key="4">
    <source>
        <dbReference type="ARBA" id="ARBA00022719"/>
    </source>
</evidence>
<feature type="transmembrane region" description="Helical" evidence="10">
    <location>
        <begin position="7"/>
        <end position="24"/>
    </location>
</feature>
<dbReference type="PANTHER" id="PTHR34573">
    <property type="entry name" value="VKC DOMAIN-CONTAINING PROTEIN"/>
    <property type="match status" value="1"/>
</dbReference>
<dbReference type="Pfam" id="PF07884">
    <property type="entry name" value="VKOR"/>
    <property type="match status" value="1"/>
</dbReference>
<evidence type="ECO:0000256" key="9">
    <source>
        <dbReference type="ARBA" id="ARBA00023284"/>
    </source>
</evidence>
<feature type="transmembrane region" description="Helical" evidence="10">
    <location>
        <begin position="63"/>
        <end position="84"/>
    </location>
</feature>
<evidence type="ECO:0000256" key="2">
    <source>
        <dbReference type="ARBA" id="ARBA00006214"/>
    </source>
</evidence>
<dbReference type="GO" id="GO:0016020">
    <property type="term" value="C:membrane"/>
    <property type="evidence" value="ECO:0007669"/>
    <property type="project" value="UniProtKB-SubCell"/>
</dbReference>
<dbReference type="PANTHER" id="PTHR34573:SF1">
    <property type="entry name" value="VITAMIN K EPOXIDE REDUCTASE DOMAIN-CONTAINING PROTEIN"/>
    <property type="match status" value="1"/>
</dbReference>
<evidence type="ECO:0000256" key="6">
    <source>
        <dbReference type="ARBA" id="ARBA00023002"/>
    </source>
</evidence>
<evidence type="ECO:0000256" key="1">
    <source>
        <dbReference type="ARBA" id="ARBA00004141"/>
    </source>
</evidence>
<keyword evidence="5 10" id="KW-1133">Transmembrane helix</keyword>
<proteinExistence type="inferred from homology"/>
<dbReference type="CDD" id="cd12916">
    <property type="entry name" value="VKOR_1"/>
    <property type="match status" value="1"/>
</dbReference>
<comment type="similarity">
    <text evidence="2">Belongs to the VKOR family.</text>
</comment>
<evidence type="ECO:0000313" key="13">
    <source>
        <dbReference type="Proteomes" id="UP000177052"/>
    </source>
</evidence>
<keyword evidence="4" id="KW-0874">Quinone</keyword>
<dbReference type="InterPro" id="IPR044698">
    <property type="entry name" value="VKOR/LTO1"/>
</dbReference>
<dbReference type="InterPro" id="IPR038354">
    <property type="entry name" value="VKOR_sf"/>
</dbReference>
<keyword evidence="6" id="KW-0560">Oxidoreductase</keyword>
<dbReference type="Proteomes" id="UP000177052">
    <property type="component" value="Unassembled WGS sequence"/>
</dbReference>
<evidence type="ECO:0000313" key="12">
    <source>
        <dbReference type="EMBL" id="OGI79271.1"/>
    </source>
</evidence>
<sequence>MLFSNEVLLRIIIFILGLCGFMVAKHIRNHKTKNTPLVCLVGFDCHNVVHSDYSKFLGIPVELFGMIYYSFISIAYFFLIFMPSAVSLSLIFYLIVMSLVALLFSIYLITIQIFILKKGCSWCIVSAIISSLIFGLAMLNYNFYSLVGGIYNLF</sequence>
<keyword evidence="7 10" id="KW-0472">Membrane</keyword>
<name>A0A1F6WBK9_9BACT</name>
<evidence type="ECO:0000259" key="11">
    <source>
        <dbReference type="SMART" id="SM00756"/>
    </source>
</evidence>
<feature type="domain" description="Vitamin K epoxide reductase" evidence="11">
    <location>
        <begin position="6"/>
        <end position="141"/>
    </location>
</feature>
<dbReference type="GO" id="GO:0048038">
    <property type="term" value="F:quinone binding"/>
    <property type="evidence" value="ECO:0007669"/>
    <property type="project" value="UniProtKB-KW"/>
</dbReference>
<comment type="subcellular location">
    <subcellularLocation>
        <location evidence="1">Membrane</location>
        <topology evidence="1">Multi-pass membrane protein</topology>
    </subcellularLocation>
</comment>
<keyword evidence="9" id="KW-0676">Redox-active center</keyword>
<evidence type="ECO:0000256" key="8">
    <source>
        <dbReference type="ARBA" id="ARBA00023157"/>
    </source>
</evidence>
<keyword evidence="3 10" id="KW-0812">Transmembrane</keyword>
<gene>
    <name evidence="12" type="ORF">A3F19_00950</name>
</gene>
<dbReference type="GO" id="GO:0016491">
    <property type="term" value="F:oxidoreductase activity"/>
    <property type="evidence" value="ECO:0007669"/>
    <property type="project" value="UniProtKB-KW"/>
</dbReference>
<feature type="transmembrane region" description="Helical" evidence="10">
    <location>
        <begin position="122"/>
        <end position="144"/>
    </location>
</feature>
<dbReference type="InterPro" id="IPR012932">
    <property type="entry name" value="VKOR"/>
</dbReference>
<protein>
    <recommendedName>
        <fullName evidence="11">Vitamin K epoxide reductase domain-containing protein</fullName>
    </recommendedName>
</protein>
<organism evidence="12 13">
    <name type="scientific">Candidatus Nomurabacteria bacterium RIFCSPHIGHO2_12_FULL_37_29</name>
    <dbReference type="NCBI Taxonomy" id="1801759"/>
    <lineage>
        <taxon>Bacteria</taxon>
        <taxon>Candidatus Nomuraibacteriota</taxon>
    </lineage>
</organism>
<dbReference type="EMBL" id="MFUJ01000018">
    <property type="protein sequence ID" value="OGI79271.1"/>
    <property type="molecule type" value="Genomic_DNA"/>
</dbReference>
<keyword evidence="8" id="KW-1015">Disulfide bond</keyword>
<feature type="transmembrane region" description="Helical" evidence="10">
    <location>
        <begin position="90"/>
        <end position="110"/>
    </location>
</feature>
<evidence type="ECO:0000256" key="10">
    <source>
        <dbReference type="SAM" id="Phobius"/>
    </source>
</evidence>
<evidence type="ECO:0000256" key="7">
    <source>
        <dbReference type="ARBA" id="ARBA00023136"/>
    </source>
</evidence>
<comment type="caution">
    <text evidence="12">The sequence shown here is derived from an EMBL/GenBank/DDBJ whole genome shotgun (WGS) entry which is preliminary data.</text>
</comment>
<dbReference type="AlphaFoldDB" id="A0A1F6WBK9"/>
<evidence type="ECO:0000256" key="5">
    <source>
        <dbReference type="ARBA" id="ARBA00022989"/>
    </source>
</evidence>
<accession>A0A1F6WBK9</accession>
<dbReference type="SMART" id="SM00756">
    <property type="entry name" value="VKc"/>
    <property type="match status" value="1"/>
</dbReference>
<dbReference type="Gene3D" id="1.20.1440.130">
    <property type="entry name" value="VKOR domain"/>
    <property type="match status" value="1"/>
</dbReference>
<reference evidence="12 13" key="1">
    <citation type="journal article" date="2016" name="Nat. Commun.">
        <title>Thousands of microbial genomes shed light on interconnected biogeochemical processes in an aquifer system.</title>
        <authorList>
            <person name="Anantharaman K."/>
            <person name="Brown C.T."/>
            <person name="Hug L.A."/>
            <person name="Sharon I."/>
            <person name="Castelle C.J."/>
            <person name="Probst A.J."/>
            <person name="Thomas B.C."/>
            <person name="Singh A."/>
            <person name="Wilkins M.J."/>
            <person name="Karaoz U."/>
            <person name="Brodie E.L."/>
            <person name="Williams K.H."/>
            <person name="Hubbard S.S."/>
            <person name="Banfield J.F."/>
        </authorList>
    </citation>
    <scope>NUCLEOTIDE SEQUENCE [LARGE SCALE GENOMIC DNA]</scope>
</reference>